<accession>A0ABW4XNA8</accession>
<protein>
    <submittedName>
        <fullName evidence="2">Uncharacterized protein</fullName>
    </submittedName>
</protein>
<dbReference type="RefSeq" id="WP_345339008.1">
    <property type="nucleotide sequence ID" value="NZ_BAABLI010000008.1"/>
</dbReference>
<dbReference type="EMBL" id="JBHUHT010000012">
    <property type="protein sequence ID" value="MFD2096603.1"/>
    <property type="molecule type" value="Genomic_DNA"/>
</dbReference>
<evidence type="ECO:0000313" key="2">
    <source>
        <dbReference type="EMBL" id="MFD2096603.1"/>
    </source>
</evidence>
<reference evidence="3" key="1">
    <citation type="journal article" date="2019" name="Int. J. Syst. Evol. Microbiol.">
        <title>The Global Catalogue of Microorganisms (GCM) 10K type strain sequencing project: providing services to taxonomists for standard genome sequencing and annotation.</title>
        <authorList>
            <consortium name="The Broad Institute Genomics Platform"/>
            <consortium name="The Broad Institute Genome Sequencing Center for Infectious Disease"/>
            <person name="Wu L."/>
            <person name="Ma J."/>
        </authorList>
    </citation>
    <scope>NUCLEOTIDE SEQUENCE [LARGE SCALE GENOMIC DNA]</scope>
    <source>
        <strain evidence="3">CGMCC 1.10992</strain>
    </source>
</reference>
<comment type="caution">
    <text evidence="2">The sequence shown here is derived from an EMBL/GenBank/DDBJ whole genome shotgun (WGS) entry which is preliminary data.</text>
</comment>
<gene>
    <name evidence="2" type="ORF">ACFSJ3_11465</name>
</gene>
<feature type="compositionally biased region" description="Polar residues" evidence="1">
    <location>
        <begin position="1"/>
        <end position="23"/>
    </location>
</feature>
<sequence>MEPVSLVTSQTVAPSTASTNSSVADAGPASVRQNSNLAAIEQVAATTTEQEQPEQGSESVTVSTSLGQSSEAGQLTRSNAIELYRRVAALV</sequence>
<proteinExistence type="predicted"/>
<dbReference type="Proteomes" id="UP001597380">
    <property type="component" value="Unassembled WGS sequence"/>
</dbReference>
<keyword evidence="3" id="KW-1185">Reference proteome</keyword>
<evidence type="ECO:0000313" key="3">
    <source>
        <dbReference type="Proteomes" id="UP001597380"/>
    </source>
</evidence>
<feature type="region of interest" description="Disordered" evidence="1">
    <location>
        <begin position="1"/>
        <end position="29"/>
    </location>
</feature>
<evidence type="ECO:0000256" key="1">
    <source>
        <dbReference type="SAM" id="MobiDB-lite"/>
    </source>
</evidence>
<organism evidence="2 3">
    <name type="scientific">Corallincola platygyrae</name>
    <dbReference type="NCBI Taxonomy" id="1193278"/>
    <lineage>
        <taxon>Bacteria</taxon>
        <taxon>Pseudomonadati</taxon>
        <taxon>Pseudomonadota</taxon>
        <taxon>Gammaproteobacteria</taxon>
        <taxon>Alteromonadales</taxon>
        <taxon>Psychromonadaceae</taxon>
        <taxon>Corallincola</taxon>
    </lineage>
</organism>
<name>A0ABW4XNA8_9GAMM</name>
<feature type="region of interest" description="Disordered" evidence="1">
    <location>
        <begin position="45"/>
        <end position="78"/>
    </location>
</feature>